<dbReference type="AlphaFoldDB" id="A0AAC8TAB4"/>
<dbReference type="KEGG" id="age:AA314_00396"/>
<dbReference type="SUPFAM" id="SSF50969">
    <property type="entry name" value="YVTN repeat-like/Quinoprotein amine dehydrogenase"/>
    <property type="match status" value="1"/>
</dbReference>
<organism evidence="2 3">
    <name type="scientific">Archangium gephyra</name>
    <dbReference type="NCBI Taxonomy" id="48"/>
    <lineage>
        <taxon>Bacteria</taxon>
        <taxon>Pseudomonadati</taxon>
        <taxon>Myxococcota</taxon>
        <taxon>Myxococcia</taxon>
        <taxon>Myxococcales</taxon>
        <taxon>Cystobacterineae</taxon>
        <taxon>Archangiaceae</taxon>
        <taxon>Archangium</taxon>
    </lineage>
</organism>
<feature type="region of interest" description="Disordered" evidence="1">
    <location>
        <begin position="1"/>
        <end position="31"/>
    </location>
</feature>
<dbReference type="EMBL" id="CP011509">
    <property type="protein sequence ID" value="AKI98769.1"/>
    <property type="molecule type" value="Genomic_DNA"/>
</dbReference>
<gene>
    <name evidence="2" type="ORF">AA314_00396</name>
</gene>
<evidence type="ECO:0000313" key="3">
    <source>
        <dbReference type="Proteomes" id="UP000035579"/>
    </source>
</evidence>
<name>A0AAC8TAB4_9BACT</name>
<protein>
    <submittedName>
        <fullName evidence="2">Tryptophan synthase alpha chain</fullName>
    </submittedName>
</protein>
<accession>A0AAC8TAB4</accession>
<proteinExistence type="predicted"/>
<sequence>MHEQPPPAVTPPSESPPPSTPPPENPPTPPPVVTSCTPGTCAQSGAQCGLVSDGCGDFLLCGGCAPGQVCEQGLCLACIPRTCEQALAHCGELSDGCGGTLRCDSCPSGQRCGEDRLATVCVAPGGAPPTAWVKTFQVPVTALATDSRANIVLTTQTPEGAAPSLFDSRGQLLWARSGISPRIQLNGLSVAPSGELLAWGWNHGESGPGGAIAYRFDALGLHPTVIGLCGDECGLGPYLEDAAGNLLLYSISSGGSRIGYRGVEGHDWSLLHSYSAGPFPPGFPQTPFDYWSAVFDSQGQVLVSATLEGQATFQGQSFGADTWSSLVVLKLSPQGQLVWARELPKTRATLSRLQTSGSGLVVGVGTYSDTLRWPGGELRTAWPSRAESFLMALDAHGRISWARPLPLDTRTLAVSPSGRIAVVSRFAEPSTGARGALHVREYDVQGNLRWSRTWSPLDASGALWLTGMAWAGEDLVLAGSFRGAVDFGTGVQQGPTGMDTPAGFVLELQRP</sequence>
<evidence type="ECO:0000313" key="2">
    <source>
        <dbReference type="EMBL" id="AKI98769.1"/>
    </source>
</evidence>
<evidence type="ECO:0000256" key="1">
    <source>
        <dbReference type="SAM" id="MobiDB-lite"/>
    </source>
</evidence>
<dbReference type="InterPro" id="IPR011044">
    <property type="entry name" value="Quino_amine_DH_bsu"/>
</dbReference>
<dbReference type="Proteomes" id="UP000035579">
    <property type="component" value="Chromosome"/>
</dbReference>
<reference evidence="2 3" key="1">
    <citation type="submission" date="2015-05" db="EMBL/GenBank/DDBJ databases">
        <title>Genome assembly of Archangium gephyra DSM 2261.</title>
        <authorList>
            <person name="Sharma G."/>
            <person name="Subramanian S."/>
        </authorList>
    </citation>
    <scope>NUCLEOTIDE SEQUENCE [LARGE SCALE GENOMIC DNA]</scope>
    <source>
        <strain evidence="2 3">DSM 2261</strain>
    </source>
</reference>